<evidence type="ECO:0000313" key="8">
    <source>
        <dbReference type="Proteomes" id="UP000064189"/>
    </source>
</evidence>
<evidence type="ECO:0000256" key="3">
    <source>
        <dbReference type="ARBA" id="ARBA00023136"/>
    </source>
</evidence>
<dbReference type="InterPro" id="IPR050490">
    <property type="entry name" value="Bact_solute-bd_prot1"/>
</dbReference>
<keyword evidence="8" id="KW-1185">Reference proteome</keyword>
<name>A0A109N0L6_9BACI</name>
<reference evidence="7 8" key="1">
    <citation type="submission" date="2015-11" db="EMBL/GenBank/DDBJ databases">
        <title>Genome Sequence of Bacillus simplex strain VanAntwerpen2.</title>
        <authorList>
            <person name="Couger M.B."/>
        </authorList>
    </citation>
    <scope>NUCLEOTIDE SEQUENCE [LARGE SCALE GENOMIC DNA]</scope>
    <source>
        <strain evidence="7 8">VanAntwerpen02</strain>
    </source>
</reference>
<dbReference type="PROSITE" id="PS51257">
    <property type="entry name" value="PROKAR_LIPOPROTEIN"/>
    <property type="match status" value="1"/>
</dbReference>
<feature type="signal peptide" evidence="6">
    <location>
        <begin position="1"/>
        <end position="27"/>
    </location>
</feature>
<dbReference type="Proteomes" id="UP000064189">
    <property type="component" value="Unassembled WGS sequence"/>
</dbReference>
<dbReference type="AlphaFoldDB" id="A0A109N0L6"/>
<evidence type="ECO:0000256" key="4">
    <source>
        <dbReference type="ARBA" id="ARBA00023139"/>
    </source>
</evidence>
<dbReference type="EMBL" id="LNNH01000012">
    <property type="protein sequence ID" value="KWW21291.1"/>
    <property type="molecule type" value="Genomic_DNA"/>
</dbReference>
<evidence type="ECO:0000256" key="6">
    <source>
        <dbReference type="SAM" id="SignalP"/>
    </source>
</evidence>
<dbReference type="PANTHER" id="PTHR43649">
    <property type="entry name" value="ARABINOSE-BINDING PROTEIN-RELATED"/>
    <property type="match status" value="1"/>
</dbReference>
<keyword evidence="3" id="KW-0472">Membrane</keyword>
<dbReference type="RefSeq" id="WP_061141642.1">
    <property type="nucleotide sequence ID" value="NZ_LNNH01000012.1"/>
</dbReference>
<dbReference type="SUPFAM" id="SSF53850">
    <property type="entry name" value="Periplasmic binding protein-like II"/>
    <property type="match status" value="1"/>
</dbReference>
<accession>A0A109N0L6</accession>
<organism evidence="7 8">
    <name type="scientific">Peribacillus simplex</name>
    <dbReference type="NCBI Taxonomy" id="1478"/>
    <lineage>
        <taxon>Bacteria</taxon>
        <taxon>Bacillati</taxon>
        <taxon>Bacillota</taxon>
        <taxon>Bacilli</taxon>
        <taxon>Bacillales</taxon>
        <taxon>Bacillaceae</taxon>
        <taxon>Peribacillus</taxon>
    </lineage>
</organism>
<keyword evidence="4" id="KW-0564">Palmitate</keyword>
<keyword evidence="1" id="KW-1003">Cell membrane</keyword>
<protein>
    <submittedName>
        <fullName evidence="7">ABC transporter substrate-binding protein</fullName>
    </submittedName>
</protein>
<comment type="caution">
    <text evidence="7">The sequence shown here is derived from an EMBL/GenBank/DDBJ whole genome shotgun (WGS) entry which is preliminary data.</text>
</comment>
<keyword evidence="2 6" id="KW-0732">Signal</keyword>
<dbReference type="Gene3D" id="3.40.190.10">
    <property type="entry name" value="Periplasmic binding protein-like II"/>
    <property type="match status" value="2"/>
</dbReference>
<feature type="chain" id="PRO_5007139512" evidence="6">
    <location>
        <begin position="28"/>
        <end position="409"/>
    </location>
</feature>
<dbReference type="Pfam" id="PF01547">
    <property type="entry name" value="SBP_bac_1"/>
    <property type="match status" value="1"/>
</dbReference>
<proteinExistence type="predicted"/>
<evidence type="ECO:0000313" key="7">
    <source>
        <dbReference type="EMBL" id="KWW21291.1"/>
    </source>
</evidence>
<keyword evidence="5" id="KW-0449">Lipoprotein</keyword>
<sequence length="409" mass="46398">MKNKWRCLCTTAFIASLLAGCTNQTTADEKIHIEFFQNKPEAVATFDQLIERFEKLHPHIDIEQNNVPDSETVLRTRLVKEDVPDLLAIGGNATYGDIAEEGLFYDFSKDPAINKVIPDYVNMLNLLGRTSNEDNGIPFATNANMLLYNKDKFKELGLQVPETWDELINLSKKIQKEGELPFYFTYKDAWTAMVSFNALAGNLQGDGFIQDRISNKTTFTERYKETSEKMLTLLDYGHKDNFGRDYNAGNRAFANGDSVMYIQGSWAISAIKAINPDIKLGSFPLPASNDSSQNKLVSGVDTALTMSKNTPHKKEALMFIHFLLEKENSQYYIKEQNSFSAVKNVLQNDEALKELNPYFVQQKITGFPEHYFPASMQAANLVQDFLIKGEVKPFLAKLDDEWNKVKARE</sequence>
<evidence type="ECO:0000256" key="2">
    <source>
        <dbReference type="ARBA" id="ARBA00022729"/>
    </source>
</evidence>
<dbReference type="PANTHER" id="PTHR43649:SF33">
    <property type="entry name" value="POLYGALACTURONAN_RHAMNOGALACTURONAN-BINDING PROTEIN YTCQ"/>
    <property type="match status" value="1"/>
</dbReference>
<evidence type="ECO:0000256" key="5">
    <source>
        <dbReference type="ARBA" id="ARBA00023288"/>
    </source>
</evidence>
<gene>
    <name evidence="7" type="ORF">AS888_17000</name>
</gene>
<dbReference type="InterPro" id="IPR006059">
    <property type="entry name" value="SBP"/>
</dbReference>
<evidence type="ECO:0000256" key="1">
    <source>
        <dbReference type="ARBA" id="ARBA00022475"/>
    </source>
</evidence>